<dbReference type="SMART" id="SM00054">
    <property type="entry name" value="EFh"/>
    <property type="match status" value="1"/>
</dbReference>
<dbReference type="CDD" id="cd00051">
    <property type="entry name" value="EFh"/>
    <property type="match status" value="1"/>
</dbReference>
<dbReference type="GO" id="GO:0005509">
    <property type="term" value="F:calcium ion binding"/>
    <property type="evidence" value="ECO:0007669"/>
    <property type="project" value="InterPro"/>
</dbReference>
<dbReference type="SUPFAM" id="SSF47473">
    <property type="entry name" value="EF-hand"/>
    <property type="match status" value="1"/>
</dbReference>
<dbReference type="Gene3D" id="1.10.238.10">
    <property type="entry name" value="EF-hand"/>
    <property type="match status" value="1"/>
</dbReference>
<feature type="transmembrane region" description="Helical" evidence="2">
    <location>
        <begin position="144"/>
        <end position="167"/>
    </location>
</feature>
<feature type="domain" description="EF-hand" evidence="3">
    <location>
        <begin position="400"/>
        <end position="435"/>
    </location>
</feature>
<accession>A0A7S0H887</accession>
<keyword evidence="1" id="KW-0106">Calcium</keyword>
<keyword evidence="2" id="KW-1133">Transmembrane helix</keyword>
<dbReference type="AlphaFoldDB" id="A0A7S0H887"/>
<dbReference type="EMBL" id="HBEP01004590">
    <property type="protein sequence ID" value="CAD8471633.1"/>
    <property type="molecule type" value="Transcribed_RNA"/>
</dbReference>
<feature type="transmembrane region" description="Helical" evidence="2">
    <location>
        <begin position="73"/>
        <end position="96"/>
    </location>
</feature>
<keyword evidence="2" id="KW-0812">Transmembrane</keyword>
<evidence type="ECO:0000259" key="3">
    <source>
        <dbReference type="PROSITE" id="PS50222"/>
    </source>
</evidence>
<evidence type="ECO:0000256" key="2">
    <source>
        <dbReference type="SAM" id="Phobius"/>
    </source>
</evidence>
<gene>
    <name evidence="4" type="ORF">PANT1444_LOCUS2563</name>
</gene>
<organism evidence="4">
    <name type="scientific">Phaeocystis antarctica</name>
    <dbReference type="NCBI Taxonomy" id="33657"/>
    <lineage>
        <taxon>Eukaryota</taxon>
        <taxon>Haptista</taxon>
        <taxon>Haptophyta</taxon>
        <taxon>Prymnesiophyceae</taxon>
        <taxon>Phaeocystales</taxon>
        <taxon>Phaeocystaceae</taxon>
        <taxon>Phaeocystis</taxon>
    </lineage>
</organism>
<feature type="transmembrane region" description="Helical" evidence="2">
    <location>
        <begin position="187"/>
        <end position="205"/>
    </location>
</feature>
<evidence type="ECO:0000256" key="1">
    <source>
        <dbReference type="ARBA" id="ARBA00022837"/>
    </source>
</evidence>
<protein>
    <recommendedName>
        <fullName evidence="3">EF-hand domain-containing protein</fullName>
    </recommendedName>
</protein>
<dbReference type="InterPro" id="IPR002048">
    <property type="entry name" value="EF_hand_dom"/>
</dbReference>
<sequence length="459" mass="50349">MNAVQLEPDGDTNCSKTLEKMASGGHLQAVREDSLNGTDDPLQAGPEDSLLQQKLTDLAQDLRTGGQAEGKPVVAALYWTATIVFAVCVFAVTQAIGGFWDDQDETIFPAKIRAAPAHALRTHEEYYVPSPEVSPTGWLSDQGFLRYSTLMLWAIVCVTGLGLEMVLGEPMVKALMAKGDGSNAMQFWKGAQLFFSLAISVALFSQSPFGLPWAVAGFWKLGFPETMGCFRRALRIGCASKPKFTSALAAWLDGIGTLVHHCSGAYLIVSVTTHLCPLDRRILALSLPLVGQHIFVLLKYQSVPLYCICELILEIIFEWEVFANLADASFENGYDSSMRGVALSMIFAHWCYWSAALLGVPEMLSPHKTTSGSIDVLAKASSGMDFEEFEAVIMNQAVPIDKPQLRMLFGMHDTDNSGTIDSDEVKKLIEQMRILFPDMDKKEEKTDSAFEVASSFTKK</sequence>
<reference evidence="4" key="1">
    <citation type="submission" date="2021-01" db="EMBL/GenBank/DDBJ databases">
        <authorList>
            <person name="Corre E."/>
            <person name="Pelletier E."/>
            <person name="Niang G."/>
            <person name="Scheremetjew M."/>
            <person name="Finn R."/>
            <person name="Kale V."/>
            <person name="Holt S."/>
            <person name="Cochrane G."/>
            <person name="Meng A."/>
            <person name="Brown T."/>
            <person name="Cohen L."/>
        </authorList>
    </citation>
    <scope>NUCLEOTIDE SEQUENCE</scope>
    <source>
        <strain evidence="4">CCMP1374</strain>
    </source>
</reference>
<name>A0A7S0H887_9EUKA</name>
<evidence type="ECO:0000313" key="4">
    <source>
        <dbReference type="EMBL" id="CAD8471633.1"/>
    </source>
</evidence>
<dbReference type="PROSITE" id="PS50222">
    <property type="entry name" value="EF_HAND_2"/>
    <property type="match status" value="1"/>
</dbReference>
<dbReference type="InterPro" id="IPR018247">
    <property type="entry name" value="EF_Hand_1_Ca_BS"/>
</dbReference>
<proteinExistence type="predicted"/>
<dbReference type="PROSITE" id="PS00018">
    <property type="entry name" value="EF_HAND_1"/>
    <property type="match status" value="1"/>
</dbReference>
<dbReference type="Pfam" id="PF13405">
    <property type="entry name" value="EF-hand_6"/>
    <property type="match status" value="1"/>
</dbReference>
<keyword evidence="2" id="KW-0472">Membrane</keyword>
<dbReference type="InterPro" id="IPR011992">
    <property type="entry name" value="EF-hand-dom_pair"/>
</dbReference>